<evidence type="ECO:0000256" key="5">
    <source>
        <dbReference type="SAM" id="Phobius"/>
    </source>
</evidence>
<proteinExistence type="predicted"/>
<sequence length="452" mass="52296">MEQDIRFGNYRKPQRESFQYIENKNLNLNPNHGNIDVHLVNILERLEKTMETNVQVLQNSALTIDNLSKNISKMNSANKDDNYTNSKRKDKVTVEVKCTFLKISDIDTIAQQFEAEIFIGAKWEEPALQSVLKNPTIKGVEDLAELIPWDPRLMVMNVNGTMTLSRKTHEVQLYEPGYQFPVVRQLWRFKGYFHESLELEHFPVDIQDLTISISTERSSREIELIEDQHALSSISTKAFMDAQEWTLYKHIETYRDHTTVEYCSSTIHPILHIQCRVARKTGYFIWNIVFTMLLIVCLTFSAFTIDSSSSDRLAVNITLFLTAIAFKLVVKQSLPTISYLTYLDVYVVAALIFSGMQVAQNASMNAVSHFIQKSDVEFYDRCSMAALALILVGFHVVFVVYIKKTVSRRRRMMEEKDRMYELKKEFLEKCGILPPKYNSNTILSMDLDSIIK</sequence>
<comment type="caution">
    <text evidence="8">The sequence shown here is derived from an EMBL/GenBank/DDBJ whole genome shotgun (WGS) entry which is preliminary data.</text>
</comment>
<feature type="domain" description="Neurotransmitter-gated ion-channel transmembrane" evidence="7">
    <location>
        <begin position="293"/>
        <end position="369"/>
    </location>
</feature>
<dbReference type="Proteomes" id="UP001634394">
    <property type="component" value="Unassembled WGS sequence"/>
</dbReference>
<dbReference type="InterPro" id="IPR006029">
    <property type="entry name" value="Neurotrans-gated_channel_TM"/>
</dbReference>
<evidence type="ECO:0000256" key="4">
    <source>
        <dbReference type="ARBA" id="ARBA00023136"/>
    </source>
</evidence>
<accession>A0ABD3VQE8</accession>
<dbReference type="Pfam" id="PF02931">
    <property type="entry name" value="Neur_chan_LBD"/>
    <property type="match status" value="1"/>
</dbReference>
<dbReference type="Gene3D" id="1.20.58.390">
    <property type="entry name" value="Neurotransmitter-gated ion-channel transmembrane domain"/>
    <property type="match status" value="1"/>
</dbReference>
<feature type="transmembrane region" description="Helical" evidence="5">
    <location>
        <begin position="313"/>
        <end position="330"/>
    </location>
</feature>
<dbReference type="GO" id="GO:0016020">
    <property type="term" value="C:membrane"/>
    <property type="evidence" value="ECO:0007669"/>
    <property type="project" value="UniProtKB-SubCell"/>
</dbReference>
<dbReference type="InterPro" id="IPR036719">
    <property type="entry name" value="Neuro-gated_channel_TM_sf"/>
</dbReference>
<dbReference type="InterPro" id="IPR006202">
    <property type="entry name" value="Neur_chan_lig-bd"/>
</dbReference>
<evidence type="ECO:0000256" key="2">
    <source>
        <dbReference type="ARBA" id="ARBA00022692"/>
    </source>
</evidence>
<dbReference type="SUPFAM" id="SSF90112">
    <property type="entry name" value="Neurotransmitter-gated ion-channel transmembrane pore"/>
    <property type="match status" value="1"/>
</dbReference>
<keyword evidence="3 5" id="KW-1133">Transmembrane helix</keyword>
<comment type="subcellular location">
    <subcellularLocation>
        <location evidence="1">Membrane</location>
        <topology evidence="1">Multi-pass membrane protein</topology>
    </subcellularLocation>
</comment>
<dbReference type="AlphaFoldDB" id="A0ABD3VQE8"/>
<feature type="transmembrane region" description="Helical" evidence="5">
    <location>
        <begin position="283"/>
        <end position="301"/>
    </location>
</feature>
<dbReference type="Pfam" id="PF02932">
    <property type="entry name" value="Neur_chan_memb"/>
    <property type="match status" value="1"/>
</dbReference>
<dbReference type="SUPFAM" id="SSF63712">
    <property type="entry name" value="Nicotinic receptor ligand binding domain-like"/>
    <property type="match status" value="1"/>
</dbReference>
<evidence type="ECO:0000313" key="9">
    <source>
        <dbReference type="Proteomes" id="UP001634394"/>
    </source>
</evidence>
<name>A0ABD3VQE8_SINWO</name>
<dbReference type="InterPro" id="IPR038050">
    <property type="entry name" value="Neuro_actylchol_rec"/>
</dbReference>
<evidence type="ECO:0000313" key="8">
    <source>
        <dbReference type="EMBL" id="KAL3863822.1"/>
    </source>
</evidence>
<keyword evidence="2 5" id="KW-0812">Transmembrane</keyword>
<evidence type="ECO:0000256" key="3">
    <source>
        <dbReference type="ARBA" id="ARBA00022989"/>
    </source>
</evidence>
<dbReference type="Gene3D" id="2.70.170.10">
    <property type="entry name" value="Neurotransmitter-gated ion-channel ligand-binding domain"/>
    <property type="match status" value="1"/>
</dbReference>
<feature type="transmembrane region" description="Helical" evidence="5">
    <location>
        <begin position="337"/>
        <end position="358"/>
    </location>
</feature>
<evidence type="ECO:0000259" key="7">
    <source>
        <dbReference type="Pfam" id="PF02932"/>
    </source>
</evidence>
<feature type="transmembrane region" description="Helical" evidence="5">
    <location>
        <begin position="378"/>
        <end position="402"/>
    </location>
</feature>
<protein>
    <submittedName>
        <fullName evidence="8">Uncharacterized protein</fullName>
    </submittedName>
</protein>
<gene>
    <name evidence="8" type="ORF">ACJMK2_005552</name>
</gene>
<dbReference type="PANTHER" id="PTHR18945">
    <property type="entry name" value="NEUROTRANSMITTER GATED ION CHANNEL"/>
    <property type="match status" value="1"/>
</dbReference>
<organism evidence="8 9">
    <name type="scientific">Sinanodonta woodiana</name>
    <name type="common">Chinese pond mussel</name>
    <name type="synonym">Anodonta woodiana</name>
    <dbReference type="NCBI Taxonomy" id="1069815"/>
    <lineage>
        <taxon>Eukaryota</taxon>
        <taxon>Metazoa</taxon>
        <taxon>Spiralia</taxon>
        <taxon>Lophotrochozoa</taxon>
        <taxon>Mollusca</taxon>
        <taxon>Bivalvia</taxon>
        <taxon>Autobranchia</taxon>
        <taxon>Heteroconchia</taxon>
        <taxon>Palaeoheterodonta</taxon>
        <taxon>Unionida</taxon>
        <taxon>Unionoidea</taxon>
        <taxon>Unionidae</taxon>
        <taxon>Unioninae</taxon>
        <taxon>Sinanodonta</taxon>
    </lineage>
</organism>
<dbReference type="EMBL" id="JBJQND010000010">
    <property type="protein sequence ID" value="KAL3863822.1"/>
    <property type="molecule type" value="Genomic_DNA"/>
</dbReference>
<reference evidence="8 9" key="1">
    <citation type="submission" date="2024-11" db="EMBL/GenBank/DDBJ databases">
        <title>Chromosome-level genome assembly of the freshwater bivalve Anodonta woodiana.</title>
        <authorList>
            <person name="Chen X."/>
        </authorList>
    </citation>
    <scope>NUCLEOTIDE SEQUENCE [LARGE SCALE GENOMIC DNA]</scope>
    <source>
        <strain evidence="8">MN2024</strain>
        <tissue evidence="8">Gills</tissue>
    </source>
</reference>
<feature type="domain" description="Neurotransmitter-gated ion-channel ligand-binding" evidence="6">
    <location>
        <begin position="86"/>
        <end position="280"/>
    </location>
</feature>
<dbReference type="InterPro" id="IPR006201">
    <property type="entry name" value="Neur_channel"/>
</dbReference>
<keyword evidence="9" id="KW-1185">Reference proteome</keyword>
<evidence type="ECO:0000256" key="1">
    <source>
        <dbReference type="ARBA" id="ARBA00004141"/>
    </source>
</evidence>
<dbReference type="InterPro" id="IPR036734">
    <property type="entry name" value="Neur_chan_lig-bd_sf"/>
</dbReference>
<evidence type="ECO:0000259" key="6">
    <source>
        <dbReference type="Pfam" id="PF02931"/>
    </source>
</evidence>
<keyword evidence="4 5" id="KW-0472">Membrane</keyword>